<feature type="chain" id="PRO_5029781938" evidence="3">
    <location>
        <begin position="24"/>
        <end position="156"/>
    </location>
</feature>
<dbReference type="AlphaFoldDB" id="A0A7K6H6W8"/>
<evidence type="ECO:0000313" key="4">
    <source>
        <dbReference type="EMBL" id="NWV71325.1"/>
    </source>
</evidence>
<evidence type="ECO:0000256" key="2">
    <source>
        <dbReference type="SAM" id="Phobius"/>
    </source>
</evidence>
<dbReference type="PANTHER" id="PTHR36132:SF1">
    <property type="entry name" value="TRANSMEMBRANE PROTEIN 221"/>
    <property type="match status" value="1"/>
</dbReference>
<keyword evidence="2" id="KW-0812">Transmembrane</keyword>
<evidence type="ECO:0000313" key="5">
    <source>
        <dbReference type="Proteomes" id="UP000564407"/>
    </source>
</evidence>
<feature type="transmembrane region" description="Helical" evidence="2">
    <location>
        <begin position="20"/>
        <end position="44"/>
    </location>
</feature>
<keyword evidence="5" id="KW-1185">Reference proteome</keyword>
<sequence length="156" mass="16740">VSLLSPALALFMLLLLELEAAMASACVLLSGMLLLLLSAAHALLRARRSASRPEPSLALYENDSAPPGDSPGGSDSTARARPRTHREFSFPPFLERKSASSNLSSPGSAGDKELPHQTFLTEPRLLQAQSKSWNVITQEMRSVLSRKATGKDSTLV</sequence>
<protein>
    <submittedName>
        <fullName evidence="4">TM221 protein</fullName>
    </submittedName>
</protein>
<dbReference type="Proteomes" id="UP000564407">
    <property type="component" value="Unassembled WGS sequence"/>
</dbReference>
<name>A0A7K6H6W8_9PASS</name>
<evidence type="ECO:0000256" key="3">
    <source>
        <dbReference type="SAM" id="SignalP"/>
    </source>
</evidence>
<feature type="signal peptide" evidence="3">
    <location>
        <begin position="1"/>
        <end position="23"/>
    </location>
</feature>
<keyword evidence="2" id="KW-0472">Membrane</keyword>
<organism evidence="4 5">
    <name type="scientific">Malurus elegans</name>
    <name type="common">Red-winged fairywren</name>
    <dbReference type="NCBI Taxonomy" id="720584"/>
    <lineage>
        <taxon>Eukaryota</taxon>
        <taxon>Metazoa</taxon>
        <taxon>Chordata</taxon>
        <taxon>Craniata</taxon>
        <taxon>Vertebrata</taxon>
        <taxon>Euteleostomi</taxon>
        <taxon>Archelosauria</taxon>
        <taxon>Archosauria</taxon>
        <taxon>Dinosauria</taxon>
        <taxon>Saurischia</taxon>
        <taxon>Theropoda</taxon>
        <taxon>Coelurosauria</taxon>
        <taxon>Aves</taxon>
        <taxon>Neognathae</taxon>
        <taxon>Neoaves</taxon>
        <taxon>Telluraves</taxon>
        <taxon>Australaves</taxon>
        <taxon>Passeriformes</taxon>
        <taxon>Meliphagoidea</taxon>
        <taxon>Maluridae</taxon>
        <taxon>Malurus</taxon>
    </lineage>
</organism>
<feature type="non-terminal residue" evidence="4">
    <location>
        <position position="156"/>
    </location>
</feature>
<evidence type="ECO:0000256" key="1">
    <source>
        <dbReference type="SAM" id="MobiDB-lite"/>
    </source>
</evidence>
<dbReference type="InterPro" id="IPR053101">
    <property type="entry name" value="TM221"/>
</dbReference>
<proteinExistence type="predicted"/>
<feature type="region of interest" description="Disordered" evidence="1">
    <location>
        <begin position="52"/>
        <end position="114"/>
    </location>
</feature>
<gene>
    <name evidence="4" type="primary">Tmem221</name>
    <name evidence="4" type="ORF">MALELE_R15103</name>
</gene>
<keyword evidence="2" id="KW-1133">Transmembrane helix</keyword>
<reference evidence="4 5" key="1">
    <citation type="submission" date="2019-09" db="EMBL/GenBank/DDBJ databases">
        <title>Bird 10,000 Genomes (B10K) Project - Family phase.</title>
        <authorList>
            <person name="Zhang G."/>
        </authorList>
    </citation>
    <scope>NUCLEOTIDE SEQUENCE [LARGE SCALE GENOMIC DNA]</scope>
    <source>
        <strain evidence="4">B10K-DU-029-44</strain>
        <tissue evidence="4">Heart</tissue>
    </source>
</reference>
<dbReference type="EMBL" id="VZRP01021356">
    <property type="protein sequence ID" value="NWV71325.1"/>
    <property type="molecule type" value="Genomic_DNA"/>
</dbReference>
<feature type="non-terminal residue" evidence="4">
    <location>
        <position position="1"/>
    </location>
</feature>
<dbReference type="PANTHER" id="PTHR36132">
    <property type="entry name" value="TRANSMEMBRANE PROTEIN 221"/>
    <property type="match status" value="1"/>
</dbReference>
<feature type="compositionally biased region" description="Low complexity" evidence="1">
    <location>
        <begin position="99"/>
        <end position="109"/>
    </location>
</feature>
<comment type="caution">
    <text evidence="4">The sequence shown here is derived from an EMBL/GenBank/DDBJ whole genome shotgun (WGS) entry which is preliminary data.</text>
</comment>
<accession>A0A7K6H6W8</accession>
<keyword evidence="3" id="KW-0732">Signal</keyword>